<dbReference type="RefSeq" id="WP_015932953.1">
    <property type="nucleotide sequence ID" value="NC_011894.1"/>
</dbReference>
<organism evidence="2 3">
    <name type="scientific">Methylobacterium nodulans (strain LMG 21967 / CNCM I-2342 / ORS 2060)</name>
    <dbReference type="NCBI Taxonomy" id="460265"/>
    <lineage>
        <taxon>Bacteria</taxon>
        <taxon>Pseudomonadati</taxon>
        <taxon>Pseudomonadota</taxon>
        <taxon>Alphaproteobacteria</taxon>
        <taxon>Hyphomicrobiales</taxon>
        <taxon>Methylobacteriaceae</taxon>
        <taxon>Methylobacterium</taxon>
    </lineage>
</organism>
<accession>B8IEN9</accession>
<protein>
    <submittedName>
        <fullName evidence="2">Uncharacterized protein</fullName>
    </submittedName>
</protein>
<keyword evidence="3" id="KW-1185">Reference proteome</keyword>
<evidence type="ECO:0000313" key="3">
    <source>
        <dbReference type="Proteomes" id="UP000008207"/>
    </source>
</evidence>
<dbReference type="eggNOG" id="ENOG50310I4">
    <property type="taxonomic scope" value="Bacteria"/>
</dbReference>
<evidence type="ECO:0000313" key="2">
    <source>
        <dbReference type="EMBL" id="ACL61382.1"/>
    </source>
</evidence>
<dbReference type="Proteomes" id="UP000008207">
    <property type="component" value="Chromosome"/>
</dbReference>
<dbReference type="EMBL" id="CP001349">
    <property type="protein sequence ID" value="ACL61382.1"/>
    <property type="molecule type" value="Genomic_DNA"/>
</dbReference>
<dbReference type="OrthoDB" id="8005445at2"/>
<reference evidence="2 3" key="1">
    <citation type="submission" date="2009-01" db="EMBL/GenBank/DDBJ databases">
        <title>Complete sequence of chromosome of Methylobacterium nodulans ORS 2060.</title>
        <authorList>
            <consortium name="US DOE Joint Genome Institute"/>
            <person name="Lucas S."/>
            <person name="Copeland A."/>
            <person name="Lapidus A."/>
            <person name="Glavina del Rio T."/>
            <person name="Dalin E."/>
            <person name="Tice H."/>
            <person name="Bruce D."/>
            <person name="Goodwin L."/>
            <person name="Pitluck S."/>
            <person name="Sims D."/>
            <person name="Brettin T."/>
            <person name="Detter J.C."/>
            <person name="Han C."/>
            <person name="Larimer F."/>
            <person name="Land M."/>
            <person name="Hauser L."/>
            <person name="Kyrpides N."/>
            <person name="Ivanova N."/>
            <person name="Marx C.J."/>
            <person name="Richardson P."/>
        </authorList>
    </citation>
    <scope>NUCLEOTIDE SEQUENCE [LARGE SCALE GENOMIC DNA]</scope>
    <source>
        <strain evidence="3">LMG 21967 / CNCM I-2342 / ORS 2060</strain>
    </source>
</reference>
<feature type="chain" id="PRO_5002874318" evidence="1">
    <location>
        <begin position="24"/>
        <end position="63"/>
    </location>
</feature>
<dbReference type="AlphaFoldDB" id="B8IEN9"/>
<name>B8IEN9_METNO</name>
<feature type="signal peptide" evidence="1">
    <location>
        <begin position="1"/>
        <end position="23"/>
    </location>
</feature>
<sequence>MRRIVRIGILLAAISAAPGPAVAQAYRTSCPPPLKEAAGACVRECPAGYEDRGRFCAFRSLGR</sequence>
<keyword evidence="1" id="KW-0732">Signal</keyword>
<dbReference type="HOGENOM" id="CLU_2650260_0_0_5"/>
<proteinExistence type="predicted"/>
<dbReference type="KEGG" id="mno:Mnod_6614"/>
<gene>
    <name evidence="2" type="ordered locus">Mnod_6614</name>
</gene>
<evidence type="ECO:0000256" key="1">
    <source>
        <dbReference type="SAM" id="SignalP"/>
    </source>
</evidence>